<keyword evidence="2" id="KW-0677">Repeat</keyword>
<dbReference type="GO" id="GO:0005737">
    <property type="term" value="C:cytoplasm"/>
    <property type="evidence" value="ECO:0007669"/>
    <property type="project" value="TreeGrafter"/>
</dbReference>
<dbReference type="SUPFAM" id="SSF52058">
    <property type="entry name" value="L domain-like"/>
    <property type="match status" value="1"/>
</dbReference>
<feature type="compositionally biased region" description="Polar residues" evidence="3">
    <location>
        <begin position="1"/>
        <end position="12"/>
    </location>
</feature>
<organism evidence="4 5">
    <name type="scientific">Hydnum rufescens UP504</name>
    <dbReference type="NCBI Taxonomy" id="1448309"/>
    <lineage>
        <taxon>Eukaryota</taxon>
        <taxon>Fungi</taxon>
        <taxon>Dikarya</taxon>
        <taxon>Basidiomycota</taxon>
        <taxon>Agaricomycotina</taxon>
        <taxon>Agaricomycetes</taxon>
        <taxon>Cantharellales</taxon>
        <taxon>Hydnaceae</taxon>
        <taxon>Hydnum</taxon>
    </lineage>
</organism>
<sequence length="878" mass="94391">MPTSSLRSSAVGSGNEKDPHRSVVGSTAPGTPSPSRLPMPSIRPRRSMASLPSPPNSKSPVRSQATTSTPQGLNRVSSTHHSPAPVPRPPIATIRTQRSLSALKPAATPRASPTTPTKVPPVPTIPRTKTPTPSRTTKPKAQEVINAPSSPVRPGASIREQIAQRRAEVKKAQANKHNTGFSIDSVNIPDDVHWAPTIKGPEDAEDDLLGRPSIRQTIEKARTTGVLNLTSRQVPALPTLLFTMHLGVTPKPLKSASNSTLGQDNVESSVTWYEAQDLTVLKAGDNDIEELQEEIGLFGSLKSIDLHRNRLSFLSIRSDAPVLATLPSLLSLNISNNRLTSLSLALPSDFRKPMPSDAFYAPTSRLPDRPFPSLQILLASGNKITCGTLGAVPSTLLKIDLSQNPLGDDGMDAFLPSLGNLAALKDVRLHDCDMSDVGLPAGPLASTSFPKLEVLDLGGNDRLSEVRVREALLPDRKVVIVRDVEVDAGGSDSVRLSVGKVIKKEAWEIEVKRKTALRNDHVESPGDEGGLFGLGFGSGSKAQQARKVGSVTTKTNLHTSPSPEPSLVIQKEQWEIDAEAGLHTAAGRRRAEIAAAAAEEASIQARHTAEVETAAKTGASLDKYYNASHSSLILPSALPVTRRILPTHGRAMSVGTTGPSLVSDPLVPMQTLPLPLIESHPWSTTLRVLELSNRRSDVCFLLSGAVDICLPRLEELKLDGCNLGDVVRLVSSTEGETQERLIITVRRLFPNVRSLDLSYNLLTTLHGVEEYFLPPAAPVGPVSGLKVLRARGNKIGTEGLEALVSVGKRLQGASSGLDGWRGEEVDLRENEIAKLPPELGLLRLDILLVEGNLFRSPNRRIWERDGTKGLLTWLRDSL</sequence>
<dbReference type="InterPro" id="IPR001611">
    <property type="entry name" value="Leu-rich_rpt"/>
</dbReference>
<feature type="compositionally biased region" description="Low complexity" evidence="3">
    <location>
        <begin position="105"/>
        <end position="117"/>
    </location>
</feature>
<dbReference type="Pfam" id="PF13516">
    <property type="entry name" value="LRR_6"/>
    <property type="match status" value="1"/>
</dbReference>
<keyword evidence="1" id="KW-0433">Leucine-rich repeat</keyword>
<evidence type="ECO:0000256" key="3">
    <source>
        <dbReference type="SAM" id="MobiDB-lite"/>
    </source>
</evidence>
<dbReference type="PANTHER" id="PTHR48051">
    <property type="match status" value="1"/>
</dbReference>
<proteinExistence type="predicted"/>
<dbReference type="InterPro" id="IPR050216">
    <property type="entry name" value="LRR_domain-containing"/>
</dbReference>
<reference evidence="4" key="1">
    <citation type="journal article" date="2020" name="Nat. Commun.">
        <title>Large-scale genome sequencing of mycorrhizal fungi provides insights into the early evolution of symbiotic traits.</title>
        <authorList>
            <person name="Miyauchi S."/>
            <person name="Kiss E."/>
            <person name="Kuo A."/>
            <person name="Drula E."/>
            <person name="Kohler A."/>
            <person name="Sanchez-Garcia M."/>
            <person name="Morin E."/>
            <person name="Andreopoulos B."/>
            <person name="Barry K.W."/>
            <person name="Bonito G."/>
            <person name="Buee M."/>
            <person name="Carver A."/>
            <person name="Chen C."/>
            <person name="Cichocki N."/>
            <person name="Clum A."/>
            <person name="Culley D."/>
            <person name="Crous P.W."/>
            <person name="Fauchery L."/>
            <person name="Girlanda M."/>
            <person name="Hayes R.D."/>
            <person name="Keri Z."/>
            <person name="LaButti K."/>
            <person name="Lipzen A."/>
            <person name="Lombard V."/>
            <person name="Magnuson J."/>
            <person name="Maillard F."/>
            <person name="Murat C."/>
            <person name="Nolan M."/>
            <person name="Ohm R.A."/>
            <person name="Pangilinan J."/>
            <person name="Pereira M.F."/>
            <person name="Perotto S."/>
            <person name="Peter M."/>
            <person name="Pfister S."/>
            <person name="Riley R."/>
            <person name="Sitrit Y."/>
            <person name="Stielow J.B."/>
            <person name="Szollosi G."/>
            <person name="Zifcakova L."/>
            <person name="Stursova M."/>
            <person name="Spatafora J.W."/>
            <person name="Tedersoo L."/>
            <person name="Vaario L.M."/>
            <person name="Yamada A."/>
            <person name="Yan M."/>
            <person name="Wang P."/>
            <person name="Xu J."/>
            <person name="Bruns T."/>
            <person name="Baldrian P."/>
            <person name="Vilgalys R."/>
            <person name="Dunand C."/>
            <person name="Henrissat B."/>
            <person name="Grigoriev I.V."/>
            <person name="Hibbett D."/>
            <person name="Nagy L.G."/>
            <person name="Martin F.M."/>
        </authorList>
    </citation>
    <scope>NUCLEOTIDE SEQUENCE</scope>
    <source>
        <strain evidence="4">UP504</strain>
    </source>
</reference>
<feature type="compositionally biased region" description="Low complexity" evidence="3">
    <location>
        <begin position="125"/>
        <end position="136"/>
    </location>
</feature>
<dbReference type="InterPro" id="IPR032675">
    <property type="entry name" value="LRR_dom_sf"/>
</dbReference>
<dbReference type="EMBL" id="MU129020">
    <property type="protein sequence ID" value="KAF9510227.1"/>
    <property type="molecule type" value="Genomic_DNA"/>
</dbReference>
<accession>A0A9P6AR95</accession>
<feature type="region of interest" description="Disordered" evidence="3">
    <location>
        <begin position="1"/>
        <end position="154"/>
    </location>
</feature>
<evidence type="ECO:0000256" key="1">
    <source>
        <dbReference type="ARBA" id="ARBA00022614"/>
    </source>
</evidence>
<name>A0A9P6AR95_9AGAM</name>
<dbReference type="Proteomes" id="UP000886523">
    <property type="component" value="Unassembled WGS sequence"/>
</dbReference>
<feature type="compositionally biased region" description="Polar residues" evidence="3">
    <location>
        <begin position="58"/>
        <end position="81"/>
    </location>
</feature>
<comment type="caution">
    <text evidence="4">The sequence shown here is derived from an EMBL/GenBank/DDBJ whole genome shotgun (WGS) entry which is preliminary data.</text>
</comment>
<keyword evidence="5" id="KW-1185">Reference proteome</keyword>
<evidence type="ECO:0008006" key="6">
    <source>
        <dbReference type="Google" id="ProtNLM"/>
    </source>
</evidence>
<evidence type="ECO:0000256" key="2">
    <source>
        <dbReference type="ARBA" id="ARBA00022737"/>
    </source>
</evidence>
<gene>
    <name evidence="4" type="ORF">BS47DRAFT_1487562</name>
</gene>
<protein>
    <recommendedName>
        <fullName evidence="6">L domain-like protein</fullName>
    </recommendedName>
</protein>
<dbReference type="OrthoDB" id="1517790at2759"/>
<dbReference type="AlphaFoldDB" id="A0A9P6AR95"/>
<dbReference type="Gene3D" id="3.80.10.10">
    <property type="entry name" value="Ribonuclease Inhibitor"/>
    <property type="match status" value="3"/>
</dbReference>
<evidence type="ECO:0000313" key="4">
    <source>
        <dbReference type="EMBL" id="KAF9510227.1"/>
    </source>
</evidence>
<dbReference type="PANTHER" id="PTHR48051:SF64">
    <property type="entry name" value="LEUCINE RICH REPEATS AND CALPONIN HOMOLOGY DOMAIN CONTAINING 4"/>
    <property type="match status" value="1"/>
</dbReference>
<evidence type="ECO:0000313" key="5">
    <source>
        <dbReference type="Proteomes" id="UP000886523"/>
    </source>
</evidence>
<dbReference type="SMART" id="SM00369">
    <property type="entry name" value="LRR_TYP"/>
    <property type="match status" value="4"/>
</dbReference>
<dbReference type="InterPro" id="IPR003591">
    <property type="entry name" value="Leu-rich_rpt_typical-subtyp"/>
</dbReference>